<dbReference type="InterPro" id="IPR037171">
    <property type="entry name" value="NagB/RpiA_transferase-like"/>
</dbReference>
<proteinExistence type="inferred from homology"/>
<comment type="catalytic activity">
    <reaction evidence="1 7">
        <text>6-phospho-D-glucono-1,5-lactone + H2O = 6-phospho-D-gluconate + H(+)</text>
        <dbReference type="Rhea" id="RHEA:12556"/>
        <dbReference type="ChEBI" id="CHEBI:15377"/>
        <dbReference type="ChEBI" id="CHEBI:15378"/>
        <dbReference type="ChEBI" id="CHEBI:57955"/>
        <dbReference type="ChEBI" id="CHEBI:58759"/>
        <dbReference type="EC" id="3.1.1.31"/>
    </reaction>
</comment>
<organism evidence="9 10">
    <name type="scientific">Candidatus Thiodictyon syntrophicum</name>
    <dbReference type="NCBI Taxonomy" id="1166950"/>
    <lineage>
        <taxon>Bacteria</taxon>
        <taxon>Pseudomonadati</taxon>
        <taxon>Pseudomonadota</taxon>
        <taxon>Gammaproteobacteria</taxon>
        <taxon>Chromatiales</taxon>
        <taxon>Chromatiaceae</taxon>
        <taxon>Thiodictyon</taxon>
    </lineage>
</organism>
<keyword evidence="7" id="KW-0378">Hydrolase</keyword>
<dbReference type="OrthoDB" id="9810967at2"/>
<dbReference type="CDD" id="cd01400">
    <property type="entry name" value="6PGL"/>
    <property type="match status" value="1"/>
</dbReference>
<comment type="pathway">
    <text evidence="3 7">Carbohydrate degradation; pentose phosphate pathway; D-ribulose 5-phosphate from D-glucose 6-phosphate (oxidative stage): step 2/3.</text>
</comment>
<evidence type="ECO:0000256" key="6">
    <source>
        <dbReference type="ARBA" id="ARBA00020337"/>
    </source>
</evidence>
<protein>
    <recommendedName>
        <fullName evidence="6 7">6-phosphogluconolactonase</fullName>
        <shortName evidence="7">6PGL</shortName>
        <ecNumber evidence="5 7">3.1.1.31</ecNumber>
    </recommendedName>
</protein>
<accession>A0A2K8UG37</accession>
<evidence type="ECO:0000313" key="9">
    <source>
        <dbReference type="EMBL" id="AUB84482.1"/>
    </source>
</evidence>
<evidence type="ECO:0000256" key="2">
    <source>
        <dbReference type="ARBA" id="ARBA00002681"/>
    </source>
</evidence>
<dbReference type="InterPro" id="IPR006148">
    <property type="entry name" value="Glc/Gal-6P_isomerase"/>
</dbReference>
<dbReference type="PANTHER" id="PTHR11054:SF0">
    <property type="entry name" value="6-PHOSPHOGLUCONOLACTONASE"/>
    <property type="match status" value="1"/>
</dbReference>
<sequence>MSEGPVDFEMLADAPQVAARAADVILSAAELAIRGHGRFHLVLAGGRTPLAAYARLVGAAADWSRWHIFFGDERCLPAADPGRNSLAAAQCFLDRVPIPAENVHLIPAERGSTAAAAAYQAILEPRLPFDLVLLGMGEDGHTASLFPGHAVPSGPLVIPVADAPKPPPRRVSLTPRALAATRALLILVTGADKAPALAAWRAGAELPVARVAALGRARVLVDRDALGTATPAVPIPNP</sequence>
<dbReference type="RefSeq" id="WP_100922134.1">
    <property type="nucleotide sequence ID" value="NZ_CP020370.1"/>
</dbReference>
<dbReference type="NCBIfam" id="TIGR01198">
    <property type="entry name" value="pgl"/>
    <property type="match status" value="1"/>
</dbReference>
<dbReference type="GO" id="GO:0006098">
    <property type="term" value="P:pentose-phosphate shunt"/>
    <property type="evidence" value="ECO:0007669"/>
    <property type="project" value="UniProtKB-UniPathway"/>
</dbReference>
<evidence type="ECO:0000256" key="7">
    <source>
        <dbReference type="RuleBase" id="RU365095"/>
    </source>
</evidence>
<feature type="domain" description="Glucosamine/galactosamine-6-phosphate isomerase" evidence="8">
    <location>
        <begin position="13"/>
        <end position="212"/>
    </location>
</feature>
<dbReference type="AlphaFoldDB" id="A0A2K8UG37"/>
<evidence type="ECO:0000313" key="10">
    <source>
        <dbReference type="Proteomes" id="UP000232638"/>
    </source>
</evidence>
<evidence type="ECO:0000259" key="8">
    <source>
        <dbReference type="Pfam" id="PF01182"/>
    </source>
</evidence>
<evidence type="ECO:0000256" key="5">
    <source>
        <dbReference type="ARBA" id="ARBA00013198"/>
    </source>
</evidence>
<comment type="similarity">
    <text evidence="4 7">Belongs to the glucosamine/galactosamine-6-phosphate isomerase family. 6-phosphogluconolactonase subfamily.</text>
</comment>
<reference evidence="9 10" key="1">
    <citation type="submission" date="2017-03" db="EMBL/GenBank/DDBJ databases">
        <title>Complete genome sequence of Candidatus 'Thiodictyon syntrophicum' sp. nov. strain Cad16T, a photolithoautotroph purple sulfur bacterium isolated from an alpine meromictic lake.</title>
        <authorList>
            <person name="Luedin S.M."/>
            <person name="Pothier J.F."/>
            <person name="Danza F."/>
            <person name="Storelli N."/>
            <person name="Wittwer M."/>
            <person name="Tonolla M."/>
        </authorList>
    </citation>
    <scope>NUCLEOTIDE SEQUENCE [LARGE SCALE GENOMIC DNA]</scope>
    <source>
        <strain evidence="9 10">Cad16T</strain>
    </source>
</reference>
<dbReference type="KEGG" id="tsy:THSYN_28465"/>
<dbReference type="EC" id="3.1.1.31" evidence="5 7"/>
<keyword evidence="10" id="KW-1185">Reference proteome</keyword>
<dbReference type="Pfam" id="PF01182">
    <property type="entry name" value="Glucosamine_iso"/>
    <property type="match status" value="1"/>
</dbReference>
<dbReference type="GO" id="GO:0005975">
    <property type="term" value="P:carbohydrate metabolic process"/>
    <property type="evidence" value="ECO:0007669"/>
    <property type="project" value="UniProtKB-UniRule"/>
</dbReference>
<dbReference type="EMBL" id="CP020370">
    <property type="protein sequence ID" value="AUB84482.1"/>
    <property type="molecule type" value="Genomic_DNA"/>
</dbReference>
<dbReference type="InterPro" id="IPR005900">
    <property type="entry name" value="6-phosphogluconolactonase_DevB"/>
</dbReference>
<dbReference type="GO" id="GO:0017057">
    <property type="term" value="F:6-phosphogluconolactonase activity"/>
    <property type="evidence" value="ECO:0007669"/>
    <property type="project" value="UniProtKB-UniRule"/>
</dbReference>
<dbReference type="PANTHER" id="PTHR11054">
    <property type="entry name" value="6-PHOSPHOGLUCONOLACTONASE"/>
    <property type="match status" value="1"/>
</dbReference>
<comment type="function">
    <text evidence="2 7">Hydrolysis of 6-phosphogluconolactone to 6-phosphogluconate.</text>
</comment>
<evidence type="ECO:0000256" key="4">
    <source>
        <dbReference type="ARBA" id="ARBA00010662"/>
    </source>
</evidence>
<evidence type="ECO:0000256" key="3">
    <source>
        <dbReference type="ARBA" id="ARBA00004961"/>
    </source>
</evidence>
<dbReference type="SUPFAM" id="SSF100950">
    <property type="entry name" value="NagB/RpiA/CoA transferase-like"/>
    <property type="match status" value="1"/>
</dbReference>
<dbReference type="Proteomes" id="UP000232638">
    <property type="component" value="Chromosome"/>
</dbReference>
<name>A0A2K8UG37_9GAMM</name>
<dbReference type="InterPro" id="IPR039104">
    <property type="entry name" value="6PGL"/>
</dbReference>
<dbReference type="Gene3D" id="3.40.50.1360">
    <property type="match status" value="1"/>
</dbReference>
<dbReference type="UniPathway" id="UPA00115">
    <property type="reaction ID" value="UER00409"/>
</dbReference>
<evidence type="ECO:0000256" key="1">
    <source>
        <dbReference type="ARBA" id="ARBA00000832"/>
    </source>
</evidence>
<gene>
    <name evidence="7" type="primary">pgl</name>
    <name evidence="9" type="ORF">THSYN_28465</name>
</gene>